<reference evidence="2" key="1">
    <citation type="submission" date="2016-10" db="EMBL/GenBank/DDBJ databases">
        <authorList>
            <person name="Varghese N."/>
            <person name="Submissions S."/>
        </authorList>
    </citation>
    <scope>NUCLEOTIDE SEQUENCE [LARGE SCALE GENOMIC DNA]</scope>
    <source>
        <strain evidence="2">Gh-67</strain>
    </source>
</reference>
<name>A0A1G7PWH5_9SPHI</name>
<organism evidence="1 2">
    <name type="scientific">Mucilaginibacter gossypii</name>
    <dbReference type="NCBI Taxonomy" id="551996"/>
    <lineage>
        <taxon>Bacteria</taxon>
        <taxon>Pseudomonadati</taxon>
        <taxon>Bacteroidota</taxon>
        <taxon>Sphingobacteriia</taxon>
        <taxon>Sphingobacteriales</taxon>
        <taxon>Sphingobacteriaceae</taxon>
        <taxon>Mucilaginibacter</taxon>
    </lineage>
</organism>
<dbReference type="Proteomes" id="UP000199705">
    <property type="component" value="Unassembled WGS sequence"/>
</dbReference>
<proteinExistence type="predicted"/>
<accession>A0A1G7PWH5</accession>
<dbReference type="RefSeq" id="WP_091162868.1">
    <property type="nucleotide sequence ID" value="NZ_FNCG01000001.1"/>
</dbReference>
<gene>
    <name evidence="1" type="ORF">SAMN05192573_101697</name>
</gene>
<sequence length="82" mass="9210">MADAYKILDYFLKAFGPFTGRPNAYADIYNWDTTALNLSLRYQVKTEMGVAVFSNKNLENAIAANGPSVLLKDVYQSFSVLY</sequence>
<protein>
    <submittedName>
        <fullName evidence="1">Uncharacterized protein</fullName>
    </submittedName>
</protein>
<dbReference type="EMBL" id="FNCG01000001">
    <property type="protein sequence ID" value="SDF90616.1"/>
    <property type="molecule type" value="Genomic_DNA"/>
</dbReference>
<keyword evidence="2" id="KW-1185">Reference proteome</keyword>
<evidence type="ECO:0000313" key="1">
    <source>
        <dbReference type="EMBL" id="SDF90616.1"/>
    </source>
</evidence>
<dbReference type="AlphaFoldDB" id="A0A1G7PWH5"/>
<evidence type="ECO:0000313" key="2">
    <source>
        <dbReference type="Proteomes" id="UP000199705"/>
    </source>
</evidence>